<protein>
    <submittedName>
        <fullName evidence="1">Uncharacterized protein</fullName>
    </submittedName>
</protein>
<dbReference type="EMBL" id="LVHF01000033">
    <property type="protein sequence ID" value="OAN11193.1"/>
    <property type="molecule type" value="Genomic_DNA"/>
</dbReference>
<reference evidence="1 2" key="1">
    <citation type="submission" date="2016-03" db="EMBL/GenBank/DDBJ databases">
        <title>Photobacterium proteolyticum sp. nov. a protease producing bacterium isolated from ocean sediments of Laizhou Bay.</title>
        <authorList>
            <person name="Li Y."/>
        </authorList>
    </citation>
    <scope>NUCLEOTIDE SEQUENCE [LARGE SCALE GENOMIC DNA]</scope>
    <source>
        <strain evidence="1 2">R-40508</strain>
    </source>
</reference>
<sequence>MWALLVAVVNGELSSKLTETYHTEIGINVPVVSYINEAAPIYAQQDSTEQRDVQQIKTQRVPATNPKEPVFVQSDRKASSMWTFMVD</sequence>
<organism evidence="1 2">
    <name type="scientific">Photobacterium jeanii</name>
    <dbReference type="NCBI Taxonomy" id="858640"/>
    <lineage>
        <taxon>Bacteria</taxon>
        <taxon>Pseudomonadati</taxon>
        <taxon>Pseudomonadota</taxon>
        <taxon>Gammaproteobacteria</taxon>
        <taxon>Vibrionales</taxon>
        <taxon>Vibrionaceae</taxon>
        <taxon>Photobacterium</taxon>
    </lineage>
</organism>
<gene>
    <name evidence="1" type="ORF">A3K86_19730</name>
</gene>
<name>A0A178K392_9GAMM</name>
<dbReference type="AlphaFoldDB" id="A0A178K392"/>
<evidence type="ECO:0000313" key="1">
    <source>
        <dbReference type="EMBL" id="OAN11193.1"/>
    </source>
</evidence>
<dbReference type="STRING" id="858640.A3K86_19730"/>
<accession>A0A178K392</accession>
<comment type="caution">
    <text evidence="1">The sequence shown here is derived from an EMBL/GenBank/DDBJ whole genome shotgun (WGS) entry which is preliminary data.</text>
</comment>
<keyword evidence="2" id="KW-1185">Reference proteome</keyword>
<dbReference type="Proteomes" id="UP000078503">
    <property type="component" value="Unassembled WGS sequence"/>
</dbReference>
<evidence type="ECO:0000313" key="2">
    <source>
        <dbReference type="Proteomes" id="UP000078503"/>
    </source>
</evidence>
<proteinExistence type="predicted"/>